<feature type="signal peptide" evidence="1">
    <location>
        <begin position="1"/>
        <end position="19"/>
    </location>
</feature>
<sequence length="145" mass="14833">MRPALFLALPALMAGCVVVDETSSAGPEGVPSGETRVLSAVATPSRVTIRMSDGARCVAARPEGVPGGWSGVTADCGYQLPYAVTFVQGGSPARFVIEDPTGVPAGPDGRPGPRAEVIVTDVSGQRRLFISPLGPNVRFETTPAG</sequence>
<organism evidence="2 3">
    <name type="scientific">Jannaschia pagri</name>
    <dbReference type="NCBI Taxonomy" id="2829797"/>
    <lineage>
        <taxon>Bacteria</taxon>
        <taxon>Pseudomonadati</taxon>
        <taxon>Pseudomonadota</taxon>
        <taxon>Alphaproteobacteria</taxon>
        <taxon>Rhodobacterales</taxon>
        <taxon>Roseobacteraceae</taxon>
        <taxon>Jannaschia</taxon>
    </lineage>
</organism>
<proteinExistence type="predicted"/>
<evidence type="ECO:0000256" key="1">
    <source>
        <dbReference type="SAM" id="SignalP"/>
    </source>
</evidence>
<comment type="caution">
    <text evidence="2">The sequence shown here is derived from an EMBL/GenBank/DDBJ whole genome shotgun (WGS) entry which is preliminary data.</text>
</comment>
<reference evidence="2 3" key="1">
    <citation type="submission" date="2021-05" db="EMBL/GenBank/DDBJ databases">
        <title>Bacteria Genome sequencing.</title>
        <authorList>
            <person name="Takabe Y."/>
            <person name="Nakajima Y."/>
            <person name="Suzuki S."/>
            <person name="Shiozaki T."/>
        </authorList>
    </citation>
    <scope>NUCLEOTIDE SEQUENCE [LARGE SCALE GENOMIC DNA]</scope>
    <source>
        <strain evidence="2 3">AI_62</strain>
    </source>
</reference>
<protein>
    <recommendedName>
        <fullName evidence="4">Protease inhibitor Inh</fullName>
    </recommendedName>
</protein>
<dbReference type="EMBL" id="BPFH01000005">
    <property type="protein sequence ID" value="GIT96123.1"/>
    <property type="molecule type" value="Genomic_DNA"/>
</dbReference>
<evidence type="ECO:0008006" key="4">
    <source>
        <dbReference type="Google" id="ProtNLM"/>
    </source>
</evidence>
<dbReference type="RefSeq" id="WP_220749628.1">
    <property type="nucleotide sequence ID" value="NZ_BPFH01000005.1"/>
</dbReference>
<keyword evidence="1" id="KW-0732">Signal</keyword>
<name>A0ABQ4NP14_9RHOB</name>
<evidence type="ECO:0000313" key="2">
    <source>
        <dbReference type="EMBL" id="GIT96123.1"/>
    </source>
</evidence>
<dbReference type="Proteomes" id="UP000786693">
    <property type="component" value="Unassembled WGS sequence"/>
</dbReference>
<gene>
    <name evidence="2" type="ORF">JANAI62_27460</name>
</gene>
<dbReference type="PROSITE" id="PS51257">
    <property type="entry name" value="PROKAR_LIPOPROTEIN"/>
    <property type="match status" value="1"/>
</dbReference>
<accession>A0ABQ4NP14</accession>
<keyword evidence="3" id="KW-1185">Reference proteome</keyword>
<evidence type="ECO:0000313" key="3">
    <source>
        <dbReference type="Proteomes" id="UP000786693"/>
    </source>
</evidence>
<feature type="chain" id="PRO_5045040628" description="Protease inhibitor Inh" evidence="1">
    <location>
        <begin position="20"/>
        <end position="145"/>
    </location>
</feature>